<dbReference type="HOGENOM" id="CLU_2505902_0_0_10"/>
<proteinExistence type="predicted"/>
<sequence length="85" mass="10309">MKYVCEHIKSYLFQLAAPFVGKCHLFYYDVWRIKGMRKMDFLFVRLALKKKENADYLFDNQRFWGEPLARLELATYALRMRCSTN</sequence>
<protein>
    <submittedName>
        <fullName evidence="1">Uncharacterized protein</fullName>
    </submittedName>
</protein>
<gene>
    <name evidence="1" type="ORF">BACSTE_01897</name>
</gene>
<dbReference type="AlphaFoldDB" id="B0NR97"/>
<accession>B0NR97</accession>
<reference evidence="1 2" key="1">
    <citation type="submission" date="2007-11" db="EMBL/GenBank/DDBJ databases">
        <title>Draft genome sequence of Bacteroides stercoris(ATCC 43183).</title>
        <authorList>
            <person name="Sudarsanam P."/>
            <person name="Ley R."/>
            <person name="Guruge J."/>
            <person name="Turnbaugh P.J."/>
            <person name="Mahowald M."/>
            <person name="Liep D."/>
            <person name="Gordon J."/>
        </authorList>
    </citation>
    <scope>NUCLEOTIDE SEQUENCE [LARGE SCALE GENOMIC DNA]</scope>
    <source>
        <strain evidence="1 2">ATCC 43183</strain>
    </source>
</reference>
<comment type="caution">
    <text evidence="1">The sequence shown here is derived from an EMBL/GenBank/DDBJ whole genome shotgun (WGS) entry which is preliminary data.</text>
</comment>
<dbReference type="Proteomes" id="UP000004713">
    <property type="component" value="Unassembled WGS sequence"/>
</dbReference>
<name>B0NR97_BACSE</name>
<evidence type="ECO:0000313" key="2">
    <source>
        <dbReference type="Proteomes" id="UP000004713"/>
    </source>
</evidence>
<dbReference type="EMBL" id="ABFZ02000019">
    <property type="protein sequence ID" value="EDS15396.1"/>
    <property type="molecule type" value="Genomic_DNA"/>
</dbReference>
<organism evidence="1 2">
    <name type="scientific">Bacteroides stercoris ATCC 43183</name>
    <dbReference type="NCBI Taxonomy" id="449673"/>
    <lineage>
        <taxon>Bacteria</taxon>
        <taxon>Pseudomonadati</taxon>
        <taxon>Bacteroidota</taxon>
        <taxon>Bacteroidia</taxon>
        <taxon>Bacteroidales</taxon>
        <taxon>Bacteroidaceae</taxon>
        <taxon>Bacteroides</taxon>
    </lineage>
</organism>
<evidence type="ECO:0000313" key="1">
    <source>
        <dbReference type="EMBL" id="EDS15396.1"/>
    </source>
</evidence>
<reference evidence="1 2" key="2">
    <citation type="submission" date="2007-11" db="EMBL/GenBank/DDBJ databases">
        <authorList>
            <person name="Fulton L."/>
            <person name="Clifton S."/>
            <person name="Fulton B."/>
            <person name="Xu J."/>
            <person name="Minx P."/>
            <person name="Pepin K.H."/>
            <person name="Johnson M."/>
            <person name="Thiruvilangam P."/>
            <person name="Bhonagiri V."/>
            <person name="Nash W.E."/>
            <person name="Mardis E.R."/>
            <person name="Wilson R.K."/>
        </authorList>
    </citation>
    <scope>NUCLEOTIDE SEQUENCE [LARGE SCALE GENOMIC DNA]</scope>
    <source>
        <strain evidence="1 2">ATCC 43183</strain>
    </source>
</reference>